<organism evidence="3 5">
    <name type="scientific">Geobacillus proteiniphilus</name>
    <dbReference type="NCBI Taxonomy" id="860353"/>
    <lineage>
        <taxon>Bacteria</taxon>
        <taxon>Bacillati</taxon>
        <taxon>Bacillota</taxon>
        <taxon>Bacilli</taxon>
        <taxon>Bacillales</taxon>
        <taxon>Anoxybacillaceae</taxon>
        <taxon>Geobacillus</taxon>
    </lineage>
</organism>
<reference evidence="3" key="3">
    <citation type="journal article" date="2019" name="Int. J. Syst. Evol. Microbiol.">
        <title>Geobacillus proteiniphilus sp. nov., a thermophilic bacterium isolated from a high-temperature heavy oil reservoir in China.</title>
        <authorList>
            <person name="Semenova E.M."/>
            <person name="Sokolova D.S."/>
            <person name="Grouzdev D.S."/>
            <person name="Poltaraus A.B."/>
            <person name="Vinokurova N.G."/>
            <person name="Tourova T.P."/>
            <person name="Nazina T.N."/>
        </authorList>
    </citation>
    <scope>NUCLEOTIDE SEQUENCE</scope>
    <source>
        <strain evidence="3">1017</strain>
    </source>
</reference>
<gene>
    <name evidence="3" type="ORF">BRO54_3561</name>
    <name evidence="4" type="ORF">RA955_09875</name>
</gene>
<evidence type="ECO:0000256" key="1">
    <source>
        <dbReference type="SAM" id="Phobius"/>
    </source>
</evidence>
<sequence>MKKWMVALSISIAYLLICFAAVQVNRVFADDGREHFYEHGEQYEEPREKGEGMAKESGEMLGWGAVSVALLAGALLPLRRNAKFIMRTVPNIKSFFVSLLKWLATWHMPIGAAALALAIAHGALMYFSEGELEIREYMGIMAIVFAGVAAVFGAVLSKNKASSLIRSTHIGLLLAAGILVAIHILS</sequence>
<dbReference type="EMBL" id="MQMG01000069">
    <property type="protein sequence ID" value="OKO88695.1"/>
    <property type="molecule type" value="Genomic_DNA"/>
</dbReference>
<evidence type="ECO:0000313" key="3">
    <source>
        <dbReference type="EMBL" id="OKO88695.1"/>
    </source>
</evidence>
<feature type="chain" id="PRO_5012140637" evidence="2">
    <location>
        <begin position="30"/>
        <end position="186"/>
    </location>
</feature>
<keyword evidence="1" id="KW-0812">Transmembrane</keyword>
<feature type="transmembrane region" description="Helical" evidence="1">
    <location>
        <begin position="60"/>
        <end position="78"/>
    </location>
</feature>
<feature type="signal peptide" evidence="2">
    <location>
        <begin position="1"/>
        <end position="29"/>
    </location>
</feature>
<keyword evidence="1" id="KW-1133">Transmembrane helix</keyword>
<keyword evidence="1" id="KW-0472">Membrane</keyword>
<dbReference type="RefSeq" id="WP_074044700.1">
    <property type="nucleotide sequence ID" value="NZ_CP133076.1"/>
</dbReference>
<reference evidence="3 5" key="1">
    <citation type="submission" date="2016-11" db="EMBL/GenBank/DDBJ databases">
        <authorList>
            <person name="Kadnikov V."/>
            <person name="Nazina T."/>
        </authorList>
    </citation>
    <scope>NUCLEOTIDE SEQUENCE [LARGE SCALE GENOMIC DNA]</scope>
    <source>
        <strain evidence="3 5">1017</strain>
    </source>
</reference>
<dbReference type="EMBL" id="CP133076">
    <property type="protein sequence ID" value="WMJ15156.1"/>
    <property type="molecule type" value="Genomic_DNA"/>
</dbReference>
<feature type="transmembrane region" description="Helical" evidence="1">
    <location>
        <begin position="137"/>
        <end position="156"/>
    </location>
</feature>
<dbReference type="Proteomes" id="UP000186030">
    <property type="component" value="Unassembled WGS sequence"/>
</dbReference>
<feature type="transmembrane region" description="Helical" evidence="1">
    <location>
        <begin position="168"/>
        <end position="185"/>
    </location>
</feature>
<protein>
    <submittedName>
        <fullName evidence="3">Uncharacterized protein</fullName>
    </submittedName>
</protein>
<name>A0A1Q5SLH4_9BACL</name>
<reference evidence="5" key="2">
    <citation type="submission" date="2017-01" db="EMBL/GenBank/DDBJ databases">
        <title>Genome sequencing and annotation of Geobacillus sp. 1017, a Hydrocarbon-Oxidizing Thermophilic Bacterium Isolated from a Heavy Oil Reservoir (China).</title>
        <authorList>
            <person name="Kadnikov V.V."/>
            <person name="Mardanov A.V."/>
            <person name="Poltaraus A.B."/>
            <person name="Sokolova D.S."/>
            <person name="Semenova E.M."/>
            <person name="Ravin N.V."/>
            <person name="Tourova T.P."/>
            <person name="Nazina T.N."/>
        </authorList>
    </citation>
    <scope>NUCLEOTIDE SEQUENCE [LARGE SCALE GENOMIC DNA]</scope>
    <source>
        <strain evidence="5">1017</strain>
    </source>
</reference>
<evidence type="ECO:0000313" key="6">
    <source>
        <dbReference type="Proteomes" id="UP001223761"/>
    </source>
</evidence>
<proteinExistence type="predicted"/>
<dbReference type="Proteomes" id="UP001223761">
    <property type="component" value="Chromosome"/>
</dbReference>
<accession>A0A1Q5SLH4</accession>
<reference evidence="4 6" key="4">
    <citation type="submission" date="2023-08" db="EMBL/GenBank/DDBJ databases">
        <title>Genome sequencing of the thermostable Gram positive bacteria Geobacillus proteiniphilus strain T-6.</title>
        <authorList>
            <person name="Shulami S."/>
            <person name="Shoham Y."/>
        </authorList>
    </citation>
    <scope>NUCLEOTIDE SEQUENCE [LARGE SCALE GENOMIC DNA]</scope>
    <source>
        <strain evidence="4 6">T-6</strain>
    </source>
</reference>
<keyword evidence="6" id="KW-1185">Reference proteome</keyword>
<evidence type="ECO:0000256" key="2">
    <source>
        <dbReference type="SAM" id="SignalP"/>
    </source>
</evidence>
<evidence type="ECO:0000313" key="4">
    <source>
        <dbReference type="EMBL" id="WMJ15156.1"/>
    </source>
</evidence>
<feature type="transmembrane region" description="Helical" evidence="1">
    <location>
        <begin position="99"/>
        <end position="125"/>
    </location>
</feature>
<dbReference type="AlphaFoldDB" id="A0A1Q5SLH4"/>
<evidence type="ECO:0000313" key="5">
    <source>
        <dbReference type="Proteomes" id="UP000186030"/>
    </source>
</evidence>
<keyword evidence="2" id="KW-0732">Signal</keyword>